<sequence>MIWLKRILFTLAAMTLWIALTLLFVSKERLCNAAIEAASEAQVNVCYDTRTTSPIGCSIERMTLLYAHSPVAKVGALRITPLELALSSIRLEGMAASLVPPNIRSVTVRLLPGTIRAEGDFGTLEGDISWRTRTVTLRLTPSSVMRRNFVSTLRYFSLKNGKYTYATSF</sequence>
<dbReference type="RefSeq" id="WP_286336410.1">
    <property type="nucleotide sequence ID" value="NZ_AP027370.1"/>
</dbReference>
<organism evidence="1 2">
    <name type="scientific">Hydrogenimonas cancrithermarum</name>
    <dbReference type="NCBI Taxonomy" id="2993563"/>
    <lineage>
        <taxon>Bacteria</taxon>
        <taxon>Pseudomonadati</taxon>
        <taxon>Campylobacterota</taxon>
        <taxon>Epsilonproteobacteria</taxon>
        <taxon>Campylobacterales</taxon>
        <taxon>Hydrogenimonadaceae</taxon>
        <taxon>Hydrogenimonas</taxon>
    </lineage>
</organism>
<keyword evidence="2" id="KW-1185">Reference proteome</keyword>
<accession>A0ABN6WWF4</accession>
<name>A0ABN6WWF4_9BACT</name>
<gene>
    <name evidence="1" type="ORF">HCR_17710</name>
</gene>
<reference evidence="1 2" key="1">
    <citation type="submission" date="2023-03" db="EMBL/GenBank/DDBJ databases">
        <title>Description of Hydrogenimonas sp. ISO32.</title>
        <authorList>
            <person name="Mino S."/>
            <person name="Fukazawa S."/>
            <person name="Sawabe T."/>
        </authorList>
    </citation>
    <scope>NUCLEOTIDE SEQUENCE [LARGE SCALE GENOMIC DNA]</scope>
    <source>
        <strain evidence="1 2">ISO32</strain>
    </source>
</reference>
<dbReference type="EMBL" id="AP027370">
    <property type="protein sequence ID" value="BDY13459.1"/>
    <property type="molecule type" value="Genomic_DNA"/>
</dbReference>
<evidence type="ECO:0000313" key="1">
    <source>
        <dbReference type="EMBL" id="BDY13459.1"/>
    </source>
</evidence>
<protein>
    <submittedName>
        <fullName evidence="1">Uncharacterized protein</fullName>
    </submittedName>
</protein>
<dbReference type="Proteomes" id="UP001321445">
    <property type="component" value="Chromosome"/>
</dbReference>
<evidence type="ECO:0000313" key="2">
    <source>
        <dbReference type="Proteomes" id="UP001321445"/>
    </source>
</evidence>
<proteinExistence type="predicted"/>